<dbReference type="Pfam" id="PF13855">
    <property type="entry name" value="LRR_8"/>
    <property type="match status" value="3"/>
</dbReference>
<dbReference type="Pfam" id="PF13306">
    <property type="entry name" value="LRR_5"/>
    <property type="match status" value="1"/>
</dbReference>
<keyword evidence="2" id="KW-0677">Repeat</keyword>
<evidence type="ECO:0000256" key="2">
    <source>
        <dbReference type="ARBA" id="ARBA00022737"/>
    </source>
</evidence>
<dbReference type="PROSITE" id="PS51450">
    <property type="entry name" value="LRR"/>
    <property type="match status" value="3"/>
</dbReference>
<dbReference type="OrthoDB" id="6099413at2759"/>
<dbReference type="STRING" id="400727.A0A2T7P5A2"/>
<proteinExistence type="predicted"/>
<feature type="transmembrane region" description="Helical" evidence="4">
    <location>
        <begin position="455"/>
        <end position="478"/>
    </location>
</feature>
<keyword evidence="7" id="KW-1185">Reference proteome</keyword>
<dbReference type="InterPro" id="IPR050333">
    <property type="entry name" value="SLRP"/>
</dbReference>
<feature type="signal peptide" evidence="5">
    <location>
        <begin position="1"/>
        <end position="23"/>
    </location>
</feature>
<dbReference type="InterPro" id="IPR003591">
    <property type="entry name" value="Leu-rich_rpt_typical-subtyp"/>
</dbReference>
<dbReference type="InterPro" id="IPR032675">
    <property type="entry name" value="LRR_dom_sf"/>
</dbReference>
<evidence type="ECO:0000313" key="7">
    <source>
        <dbReference type="Proteomes" id="UP000245119"/>
    </source>
</evidence>
<keyword evidence="1" id="KW-0433">Leucine-rich repeat</keyword>
<dbReference type="InterPro" id="IPR026906">
    <property type="entry name" value="LRR_5"/>
</dbReference>
<dbReference type="SMART" id="SM00365">
    <property type="entry name" value="LRR_SD22"/>
    <property type="match status" value="5"/>
</dbReference>
<gene>
    <name evidence="6" type="ORF">C0Q70_11192</name>
</gene>
<evidence type="ECO:0000256" key="1">
    <source>
        <dbReference type="ARBA" id="ARBA00022614"/>
    </source>
</evidence>
<feature type="chain" id="PRO_5015408638" description="LRRCT domain-containing protein" evidence="5">
    <location>
        <begin position="24"/>
        <end position="565"/>
    </location>
</feature>
<evidence type="ECO:0008006" key="8">
    <source>
        <dbReference type="Google" id="ProtNLM"/>
    </source>
</evidence>
<dbReference type="OMA" id="QTHARCA"/>
<keyword evidence="5" id="KW-0732">Signal</keyword>
<sequence>MYHRIGDLCTLVCLLTFVTMVTALESMKIQECPRHTSSIGEYLGCRMEPEYHPYVFNCSRQGLKSMANITQGVEVVDFSDNMIMCVPKVNETTTTCSLRNCSGCIRELHLEKNNLTYLHDEAFSDLICLQSLDLSKNSITIAALNNKMFNRLHNLRHLDLSNNPLGETQDRVFNFVSMPKLRSLNLSSCRLRQLEPLSIDDFPYLEVLDLSSNSLKDLPQQAFQGLNSLQILDLSRNRLTTIGDLMFGDLTNLKVLRLSNNQLHVISDSAFFGETILDRLLLNNNKFKVVPVRSLQKLRHLQFLDMSQNPIESLKREPYMLSVEAIVLDNLQGFTTIEMGAFSTFSGLRSLSLRFCGSLRTITEGAFQGNISLLREVRLDHNGLTTLSANLLPWEQLAVLTLHDNPWTCDCSLEWAAGRLVANTTMRCQNPLRLRGHEMLSTKRTQLSCARPLTLFKVMVGLTLTSMCLSVLGVVLYFRRLKMPCACLRGERGQYVTVYTKEGAGDGDGESNFGYSGEPEDLDLGCRSRGGGGRVQILTKTAQYQRLQTKPTESTQDLVEVQEEL</sequence>
<feature type="compositionally biased region" description="Polar residues" evidence="3">
    <location>
        <begin position="546"/>
        <end position="557"/>
    </location>
</feature>
<protein>
    <recommendedName>
        <fullName evidence="8">LRRCT domain-containing protein</fullName>
    </recommendedName>
</protein>
<dbReference type="SUPFAM" id="SSF52058">
    <property type="entry name" value="L domain-like"/>
    <property type="match status" value="1"/>
</dbReference>
<keyword evidence="4" id="KW-0472">Membrane</keyword>
<keyword evidence="4" id="KW-0812">Transmembrane</keyword>
<evidence type="ECO:0000313" key="6">
    <source>
        <dbReference type="EMBL" id="PVD28599.1"/>
    </source>
</evidence>
<dbReference type="PANTHER" id="PTHR45712">
    <property type="entry name" value="AGAP008170-PA"/>
    <property type="match status" value="1"/>
</dbReference>
<dbReference type="InterPro" id="IPR001611">
    <property type="entry name" value="Leu-rich_rpt"/>
</dbReference>
<comment type="caution">
    <text evidence="6">The sequence shown here is derived from an EMBL/GenBank/DDBJ whole genome shotgun (WGS) entry which is preliminary data.</text>
</comment>
<dbReference type="Proteomes" id="UP000245119">
    <property type="component" value="Linkage Group LG6"/>
</dbReference>
<evidence type="ECO:0000256" key="5">
    <source>
        <dbReference type="SAM" id="SignalP"/>
    </source>
</evidence>
<keyword evidence="4" id="KW-1133">Transmembrane helix</keyword>
<dbReference type="Gene3D" id="3.80.10.10">
    <property type="entry name" value="Ribonuclease Inhibitor"/>
    <property type="match status" value="3"/>
</dbReference>
<dbReference type="PRINTS" id="PR00019">
    <property type="entry name" value="LEURICHRPT"/>
</dbReference>
<name>A0A2T7P5A2_POMCA</name>
<evidence type="ECO:0000256" key="4">
    <source>
        <dbReference type="SAM" id="Phobius"/>
    </source>
</evidence>
<accession>A0A2T7P5A2</accession>
<evidence type="ECO:0000256" key="3">
    <source>
        <dbReference type="SAM" id="MobiDB-lite"/>
    </source>
</evidence>
<organism evidence="6 7">
    <name type="scientific">Pomacea canaliculata</name>
    <name type="common">Golden apple snail</name>
    <dbReference type="NCBI Taxonomy" id="400727"/>
    <lineage>
        <taxon>Eukaryota</taxon>
        <taxon>Metazoa</taxon>
        <taxon>Spiralia</taxon>
        <taxon>Lophotrochozoa</taxon>
        <taxon>Mollusca</taxon>
        <taxon>Gastropoda</taxon>
        <taxon>Caenogastropoda</taxon>
        <taxon>Architaenioglossa</taxon>
        <taxon>Ampullarioidea</taxon>
        <taxon>Ampullariidae</taxon>
        <taxon>Pomacea</taxon>
    </lineage>
</organism>
<dbReference type="AlphaFoldDB" id="A0A2T7P5A2"/>
<reference evidence="6 7" key="1">
    <citation type="submission" date="2018-04" db="EMBL/GenBank/DDBJ databases">
        <title>The genome of golden apple snail Pomacea canaliculata provides insight into stress tolerance and invasive adaptation.</title>
        <authorList>
            <person name="Liu C."/>
            <person name="Liu B."/>
            <person name="Ren Y."/>
            <person name="Zhang Y."/>
            <person name="Wang H."/>
            <person name="Li S."/>
            <person name="Jiang F."/>
            <person name="Yin L."/>
            <person name="Zhang G."/>
            <person name="Qian W."/>
            <person name="Fan W."/>
        </authorList>
    </citation>
    <scope>NUCLEOTIDE SEQUENCE [LARGE SCALE GENOMIC DNA]</scope>
    <source>
        <strain evidence="6">SZHN2017</strain>
        <tissue evidence="6">Muscle</tissue>
    </source>
</reference>
<dbReference type="SMART" id="SM00369">
    <property type="entry name" value="LRR_TYP"/>
    <property type="match status" value="11"/>
</dbReference>
<dbReference type="PANTHER" id="PTHR45712:SF22">
    <property type="entry name" value="INSULIN-LIKE GROWTH FACTOR-BINDING PROTEIN COMPLEX ACID LABILE SUBUNIT"/>
    <property type="match status" value="1"/>
</dbReference>
<dbReference type="SMART" id="SM00364">
    <property type="entry name" value="LRR_BAC"/>
    <property type="match status" value="3"/>
</dbReference>
<feature type="region of interest" description="Disordered" evidence="3">
    <location>
        <begin position="546"/>
        <end position="565"/>
    </location>
</feature>
<dbReference type="EMBL" id="PZQS01000006">
    <property type="protein sequence ID" value="PVD28599.1"/>
    <property type="molecule type" value="Genomic_DNA"/>
</dbReference>